<dbReference type="PANTHER" id="PTHR10629:SF52">
    <property type="entry name" value="DNA (CYTOSINE-5)-METHYLTRANSFERASE 1"/>
    <property type="match status" value="1"/>
</dbReference>
<comment type="caution">
    <text evidence="7">The sequence shown here is derived from an EMBL/GenBank/DDBJ whole genome shotgun (WGS) entry which is preliminary data.</text>
</comment>
<feature type="active site" evidence="5">
    <location>
        <position position="683"/>
    </location>
</feature>
<dbReference type="InterPro" id="IPR029063">
    <property type="entry name" value="SAM-dependent_MTases_sf"/>
</dbReference>
<feature type="compositionally biased region" description="Acidic residues" evidence="6">
    <location>
        <begin position="212"/>
        <end position="228"/>
    </location>
</feature>
<evidence type="ECO:0000256" key="3">
    <source>
        <dbReference type="ARBA" id="ARBA00022679"/>
    </source>
</evidence>
<dbReference type="Gene3D" id="3.40.50.150">
    <property type="entry name" value="Vaccinia Virus protein VP39"/>
    <property type="match status" value="1"/>
</dbReference>
<dbReference type="GO" id="GO:0003886">
    <property type="term" value="F:DNA (cytosine-5-)-methyltransferase activity"/>
    <property type="evidence" value="ECO:0007669"/>
    <property type="project" value="UniProtKB-EC"/>
</dbReference>
<dbReference type="EC" id="2.1.1.37" evidence="1"/>
<feature type="region of interest" description="Disordered" evidence="6">
    <location>
        <begin position="842"/>
        <end position="872"/>
    </location>
</feature>
<protein>
    <recommendedName>
        <fullName evidence="1">DNA (cytosine-5-)-methyltransferase</fullName>
        <ecNumber evidence="1">2.1.1.37</ecNumber>
    </recommendedName>
</protein>
<sequence length="1050" mass="111730">MQHHTGIMNELHDAGTLTASGAMMSVECSTAAPRMHANTSVTSGQNSLTGAECSDSVAAAAAADTAPDEGCGSAAATGAAGTAPRSNVRRGVAAGASSTASSTGVDDCAIGTTSPPPPSQRDVRCRGTAGAAAGTASGTGVGCSATRVAPAPAKFNMELSTIGCSAAQRFGAVPLGSSNDAAAQRLGAAQPRGGEYAAKGYITDDTTMTDVDGGDESDSDYGDSDCEAGGEVTRAARVDFWKDYTPEEPERLPPVADANQFSVTTARNSDYSRDDLLTDAERNFNCLHVAEMQSMREQRIGSSQWQQRGLQPGHLTCHGGIKMLFNCSVDRRRGGIEPPVQIKDGSYDSGCGASCIDEAQIKRLLHQRAIHADAVFEMEHPRILAGFDTSRQRTKVRKAVLLHITFVAVGRTPVKLAWIFLVVPNLGASMLLGGDVIGLHNINQRLGDKPGIIDIEFLPGPKTWQAQCDGGSTVPVLRVRDGGDPTERWRAVVARTAHVNGDRDRWVSLRTCHEDGKTPVQPGDPGTVKDMSVEVRVDHGGLQADRITAGLSPTGAVPVVLRSLGGDIDLRPGQSIGRALAMEDTPISERSCDEFGSPLLSNLRKPKAMELFCGAGGLSEGAKPFVHTVLASDISERACKLFASNHCGTTVMPANINDRSAQLHIIAEARRLGVEVSSGGPPCTDFSMSGKRCSQKGLQCIISMLQVSAAVSTVRMVLLENVVGFLSTPEFQQTLDLAQGLGFDHSHNVISGNDCGLPTKRRRVFIMFTRGRLGGGELARDDKADWRGVHERLRALLAAEKGVEGYQSVADAISAHDRPYFRVCARNTKAPEILDTTQPCPTLRGSVWRQPHAGSDSTTGSLRHNPANATEDPDEVAAATHLTWGELLAVSTFSTYNWPEPQRGDRKANMQMLANAVPPRMAHYVWEALFRAGALHLVGSQQQRRGSTASTSHADIAAELDAQDAQLQAVQQQRYIAERAAGNNAAAGTVEPVAEFRAHIQQRRGFNMNGTAADTAERLERSSEEYETSDDGSYASDGDEQDFSDEDLSD</sequence>
<feature type="region of interest" description="Disordered" evidence="6">
    <location>
        <begin position="207"/>
        <end position="228"/>
    </location>
</feature>
<dbReference type="PANTHER" id="PTHR10629">
    <property type="entry name" value="CYTOSINE-SPECIFIC METHYLTRANSFERASE"/>
    <property type="match status" value="1"/>
</dbReference>
<evidence type="ECO:0000256" key="2">
    <source>
        <dbReference type="ARBA" id="ARBA00022603"/>
    </source>
</evidence>
<dbReference type="InterPro" id="IPR050390">
    <property type="entry name" value="C5-Methyltransferase"/>
</dbReference>
<dbReference type="Gene3D" id="3.90.120.10">
    <property type="entry name" value="DNA Methylase, subunit A, domain 2"/>
    <property type="match status" value="1"/>
</dbReference>
<feature type="compositionally biased region" description="Low complexity" evidence="6">
    <location>
        <begin position="74"/>
        <end position="83"/>
    </location>
</feature>
<dbReference type="OrthoDB" id="5376140at2759"/>
<feature type="compositionally biased region" description="Basic and acidic residues" evidence="6">
    <location>
        <begin position="1015"/>
        <end position="1024"/>
    </location>
</feature>
<dbReference type="Pfam" id="PF00145">
    <property type="entry name" value="DNA_methylase"/>
    <property type="match status" value="1"/>
</dbReference>
<feature type="compositionally biased region" description="Low complexity" evidence="6">
    <location>
        <begin position="91"/>
        <end position="105"/>
    </location>
</feature>
<evidence type="ECO:0000256" key="5">
    <source>
        <dbReference type="PROSITE-ProRule" id="PRU01016"/>
    </source>
</evidence>
<organism evidence="7 8">
    <name type="scientific">Tribonema minus</name>
    <dbReference type="NCBI Taxonomy" id="303371"/>
    <lineage>
        <taxon>Eukaryota</taxon>
        <taxon>Sar</taxon>
        <taxon>Stramenopiles</taxon>
        <taxon>Ochrophyta</taxon>
        <taxon>PX clade</taxon>
        <taxon>Xanthophyceae</taxon>
        <taxon>Tribonematales</taxon>
        <taxon>Tribonemataceae</taxon>
        <taxon>Tribonema</taxon>
    </lineage>
</organism>
<evidence type="ECO:0000256" key="4">
    <source>
        <dbReference type="ARBA" id="ARBA00022691"/>
    </source>
</evidence>
<keyword evidence="3 5" id="KW-0808">Transferase</keyword>
<dbReference type="PROSITE" id="PS51679">
    <property type="entry name" value="SAM_MT_C5"/>
    <property type="match status" value="1"/>
</dbReference>
<keyword evidence="2 5" id="KW-0489">Methyltransferase</keyword>
<feature type="region of interest" description="Disordered" evidence="6">
    <location>
        <begin position="68"/>
        <end position="143"/>
    </location>
</feature>
<evidence type="ECO:0000256" key="6">
    <source>
        <dbReference type="SAM" id="MobiDB-lite"/>
    </source>
</evidence>
<keyword evidence="4 5" id="KW-0949">S-adenosyl-L-methionine</keyword>
<accession>A0A835YGJ9</accession>
<comment type="similarity">
    <text evidence="5">Belongs to the class I-like SAM-binding methyltransferase superfamily. C5-methyltransferase family.</text>
</comment>
<evidence type="ECO:0000256" key="1">
    <source>
        <dbReference type="ARBA" id="ARBA00011975"/>
    </source>
</evidence>
<dbReference type="Proteomes" id="UP000664859">
    <property type="component" value="Unassembled WGS sequence"/>
</dbReference>
<feature type="region of interest" description="Disordered" evidence="6">
    <location>
        <begin position="1005"/>
        <end position="1050"/>
    </location>
</feature>
<evidence type="ECO:0000313" key="8">
    <source>
        <dbReference type="Proteomes" id="UP000664859"/>
    </source>
</evidence>
<dbReference type="GO" id="GO:0005634">
    <property type="term" value="C:nucleus"/>
    <property type="evidence" value="ECO:0007669"/>
    <property type="project" value="TreeGrafter"/>
</dbReference>
<dbReference type="SUPFAM" id="SSF53335">
    <property type="entry name" value="S-adenosyl-L-methionine-dependent methyltransferases"/>
    <property type="match status" value="1"/>
</dbReference>
<proteinExistence type="inferred from homology"/>
<dbReference type="GO" id="GO:0044027">
    <property type="term" value="P:negative regulation of gene expression via chromosomal CpG island methylation"/>
    <property type="evidence" value="ECO:0007669"/>
    <property type="project" value="TreeGrafter"/>
</dbReference>
<dbReference type="InterPro" id="IPR001525">
    <property type="entry name" value="C5_MeTfrase"/>
</dbReference>
<dbReference type="AlphaFoldDB" id="A0A835YGJ9"/>
<feature type="compositionally biased region" description="Low complexity" evidence="6">
    <location>
        <begin position="126"/>
        <end position="143"/>
    </location>
</feature>
<feature type="compositionally biased region" description="Acidic residues" evidence="6">
    <location>
        <begin position="1037"/>
        <end position="1050"/>
    </location>
</feature>
<evidence type="ECO:0000313" key="7">
    <source>
        <dbReference type="EMBL" id="KAG5175141.1"/>
    </source>
</evidence>
<name>A0A835YGJ9_9STRA</name>
<reference evidence="7" key="1">
    <citation type="submission" date="2021-02" db="EMBL/GenBank/DDBJ databases">
        <title>First Annotated Genome of the Yellow-green Alga Tribonema minus.</title>
        <authorList>
            <person name="Mahan K.M."/>
        </authorList>
    </citation>
    <scope>NUCLEOTIDE SEQUENCE</scope>
    <source>
        <strain evidence="7">UTEX B ZZ1240</strain>
    </source>
</reference>
<gene>
    <name evidence="7" type="ORF">JKP88DRAFT_250349</name>
</gene>
<dbReference type="GO" id="GO:0032259">
    <property type="term" value="P:methylation"/>
    <property type="evidence" value="ECO:0007669"/>
    <property type="project" value="UniProtKB-KW"/>
</dbReference>
<dbReference type="EMBL" id="JAFCMP010000553">
    <property type="protein sequence ID" value="KAG5175141.1"/>
    <property type="molecule type" value="Genomic_DNA"/>
</dbReference>
<keyword evidence="8" id="KW-1185">Reference proteome</keyword>
<dbReference type="PRINTS" id="PR00105">
    <property type="entry name" value="C5METTRFRASE"/>
</dbReference>
<dbReference type="GO" id="GO:0003677">
    <property type="term" value="F:DNA binding"/>
    <property type="evidence" value="ECO:0007669"/>
    <property type="project" value="TreeGrafter"/>
</dbReference>